<dbReference type="AlphaFoldDB" id="A0A0M5KWW4"/>
<dbReference type="RefSeq" id="WP_033510157.1">
    <property type="nucleotide sequence ID" value="NZ_JAQKJD010000006.1"/>
</dbReference>
<proteinExistence type="predicted"/>
<protein>
    <submittedName>
        <fullName evidence="1">Uncharacterized protein</fullName>
    </submittedName>
</protein>
<reference evidence="1 2" key="1">
    <citation type="submission" date="2016-01" db="EMBL/GenBank/DDBJ databases">
        <authorList>
            <person name="Oliw E.H."/>
        </authorList>
    </citation>
    <scope>NUCLEOTIDE SEQUENCE [LARGE SCALE GENOMIC DNA]</scope>
    <source>
        <strain evidence="1 2">MJR8628B</strain>
    </source>
</reference>
<name>A0A0M5KWW4_BIFBI</name>
<gene>
    <name evidence="1" type="ORF">HMPREF3196_01534</name>
</gene>
<comment type="caution">
    <text evidence="1">The sequence shown here is derived from an EMBL/GenBank/DDBJ whole genome shotgun (WGS) entry which is preliminary data.</text>
</comment>
<sequence length="59" mass="6055">MAVVPISACVVAGAAITASRPGPTGDDGNVEDGRERVNDGQTANAASSRRRAATMERNR</sequence>
<dbReference type="PATRIC" id="fig|1681.42.peg.209"/>
<organism evidence="1 2">
    <name type="scientific">Bifidobacterium bifidum</name>
    <dbReference type="NCBI Taxonomy" id="1681"/>
    <lineage>
        <taxon>Bacteria</taxon>
        <taxon>Bacillati</taxon>
        <taxon>Actinomycetota</taxon>
        <taxon>Actinomycetes</taxon>
        <taxon>Bifidobacteriales</taxon>
        <taxon>Bifidobacteriaceae</taxon>
        <taxon>Bifidobacterium</taxon>
    </lineage>
</organism>
<evidence type="ECO:0000313" key="2">
    <source>
        <dbReference type="Proteomes" id="UP000070092"/>
    </source>
</evidence>
<evidence type="ECO:0000313" key="1">
    <source>
        <dbReference type="EMBL" id="KWZ80683.1"/>
    </source>
</evidence>
<accession>A0A0M5KWW4</accession>
<dbReference type="EMBL" id="LRPO01000042">
    <property type="protein sequence ID" value="KWZ80683.1"/>
    <property type="molecule type" value="Genomic_DNA"/>
</dbReference>
<dbReference type="Proteomes" id="UP000070092">
    <property type="component" value="Unassembled WGS sequence"/>
</dbReference>